<dbReference type="CDD" id="cd01392">
    <property type="entry name" value="HTH_LacI"/>
    <property type="match status" value="1"/>
</dbReference>
<dbReference type="SUPFAM" id="SSF53822">
    <property type="entry name" value="Periplasmic binding protein-like I"/>
    <property type="match status" value="1"/>
</dbReference>
<evidence type="ECO:0000259" key="4">
    <source>
        <dbReference type="PROSITE" id="PS50932"/>
    </source>
</evidence>
<accession>A0ABP7KTF8</accession>
<evidence type="ECO:0000313" key="6">
    <source>
        <dbReference type="Proteomes" id="UP001500827"/>
    </source>
</evidence>
<dbReference type="Gene3D" id="1.10.260.40">
    <property type="entry name" value="lambda repressor-like DNA-binding domains"/>
    <property type="match status" value="1"/>
</dbReference>
<evidence type="ECO:0000313" key="5">
    <source>
        <dbReference type="EMBL" id="GAA3885686.1"/>
    </source>
</evidence>
<dbReference type="InterPro" id="IPR028082">
    <property type="entry name" value="Peripla_BP_I"/>
</dbReference>
<evidence type="ECO:0000256" key="3">
    <source>
        <dbReference type="ARBA" id="ARBA00023163"/>
    </source>
</evidence>
<dbReference type="Pfam" id="PF13377">
    <property type="entry name" value="Peripla_BP_3"/>
    <property type="match status" value="1"/>
</dbReference>
<name>A0ABP7KTF8_9SPHN</name>
<dbReference type="InterPro" id="IPR000843">
    <property type="entry name" value="HTH_LacI"/>
</dbReference>
<evidence type="ECO:0000256" key="2">
    <source>
        <dbReference type="ARBA" id="ARBA00023125"/>
    </source>
</evidence>
<dbReference type="SMART" id="SM00354">
    <property type="entry name" value="HTH_LACI"/>
    <property type="match status" value="1"/>
</dbReference>
<dbReference type="Pfam" id="PF00356">
    <property type="entry name" value="LacI"/>
    <property type="match status" value="1"/>
</dbReference>
<dbReference type="InterPro" id="IPR010982">
    <property type="entry name" value="Lambda_DNA-bd_dom_sf"/>
</dbReference>
<dbReference type="PANTHER" id="PTHR30146">
    <property type="entry name" value="LACI-RELATED TRANSCRIPTIONAL REPRESSOR"/>
    <property type="match status" value="1"/>
</dbReference>
<feature type="domain" description="HTH lacI-type" evidence="4">
    <location>
        <begin position="5"/>
        <end position="59"/>
    </location>
</feature>
<dbReference type="RefSeq" id="WP_344697718.1">
    <property type="nucleotide sequence ID" value="NZ_BAABBM010000001.1"/>
</dbReference>
<keyword evidence="2 5" id="KW-0238">DNA-binding</keyword>
<reference evidence="6" key="1">
    <citation type="journal article" date="2019" name="Int. J. Syst. Evol. Microbiol.">
        <title>The Global Catalogue of Microorganisms (GCM) 10K type strain sequencing project: providing services to taxonomists for standard genome sequencing and annotation.</title>
        <authorList>
            <consortium name="The Broad Institute Genomics Platform"/>
            <consortium name="The Broad Institute Genome Sequencing Center for Infectious Disease"/>
            <person name="Wu L."/>
            <person name="Ma J."/>
        </authorList>
    </citation>
    <scope>NUCLEOTIDE SEQUENCE [LARGE SCALE GENOMIC DNA]</scope>
    <source>
        <strain evidence="6">JCM 17543</strain>
    </source>
</reference>
<dbReference type="Proteomes" id="UP001500827">
    <property type="component" value="Unassembled WGS sequence"/>
</dbReference>
<dbReference type="EMBL" id="BAABBM010000001">
    <property type="protein sequence ID" value="GAA3885686.1"/>
    <property type="molecule type" value="Genomic_DNA"/>
</dbReference>
<keyword evidence="6" id="KW-1185">Reference proteome</keyword>
<keyword evidence="1" id="KW-0805">Transcription regulation</keyword>
<dbReference type="SUPFAM" id="SSF47413">
    <property type="entry name" value="lambda repressor-like DNA-binding domains"/>
    <property type="match status" value="1"/>
</dbReference>
<dbReference type="PANTHER" id="PTHR30146:SF120">
    <property type="entry name" value="ALANINE RACEMASE"/>
    <property type="match status" value="1"/>
</dbReference>
<keyword evidence="3" id="KW-0804">Transcription</keyword>
<dbReference type="Gene3D" id="3.40.50.2300">
    <property type="match status" value="2"/>
</dbReference>
<protein>
    <submittedName>
        <fullName evidence="5">LacI family DNA-binding transcriptional regulator</fullName>
    </submittedName>
</protein>
<organism evidence="5 6">
    <name type="scientific">Sphingomonas limnosediminicola</name>
    <dbReference type="NCBI Taxonomy" id="940133"/>
    <lineage>
        <taxon>Bacteria</taxon>
        <taxon>Pseudomonadati</taxon>
        <taxon>Pseudomonadota</taxon>
        <taxon>Alphaproteobacteria</taxon>
        <taxon>Sphingomonadales</taxon>
        <taxon>Sphingomonadaceae</taxon>
        <taxon>Sphingomonas</taxon>
    </lineage>
</organism>
<dbReference type="PROSITE" id="PS50932">
    <property type="entry name" value="HTH_LACI_2"/>
    <property type="match status" value="1"/>
</dbReference>
<evidence type="ECO:0000256" key="1">
    <source>
        <dbReference type="ARBA" id="ARBA00023015"/>
    </source>
</evidence>
<dbReference type="InterPro" id="IPR046335">
    <property type="entry name" value="LacI/GalR-like_sensor"/>
</dbReference>
<sequence length="341" mass="36948">MQRRPTSFDIAALAGVSQPTVSRALSGSPSVSEETRARVLAAAEQLNYKVDKNASGLRRQQSRTLALLFFEEWSPEGATINPFYLTLLGPMVRCCAAHGYDLLISFQQLSSDWHVDYEDSRKADGIILLGYGDYLEYRPKLVQLIERGAHFVRWGSAADGELGATVSSDNEQGGFDATTHLLQQGRRRIAFVGTVDPGYPEFLGRWIGYSRALRAAGLDLDERLQVDADPSEAAGRMAVERLVARQANFDAVFAASDVAAIGAVHALQAMGRRVPEDVSVVGFDDIPAASLSSPPLTTVAQDPRQAAEALIDAILCSIERGNAAKRVLPVRLTVRESSVTS</sequence>
<dbReference type="GO" id="GO:0003677">
    <property type="term" value="F:DNA binding"/>
    <property type="evidence" value="ECO:0007669"/>
    <property type="project" value="UniProtKB-KW"/>
</dbReference>
<comment type="caution">
    <text evidence="5">The sequence shown here is derived from an EMBL/GenBank/DDBJ whole genome shotgun (WGS) entry which is preliminary data.</text>
</comment>
<gene>
    <name evidence="5" type="ORF">GCM10022276_00830</name>
</gene>
<proteinExistence type="predicted"/>